<dbReference type="InterPro" id="IPR051468">
    <property type="entry name" value="Fungal_SecMetab_SDRs"/>
</dbReference>
<dbReference type="Proteomes" id="UP001295444">
    <property type="component" value="Chromosome 11"/>
</dbReference>
<dbReference type="AlphaFoldDB" id="A0AAD1WU57"/>
<dbReference type="Pfam" id="PF00106">
    <property type="entry name" value="adh_short"/>
    <property type="match status" value="1"/>
</dbReference>
<sequence length="263" mass="29092">MSGGTALVQGASRGIGLQFCRYLVLSRYEINVIATCRNPEAATELQEFQREYPKALRIMKMDVTRGPDIQHTAEKVKEEFGSLDLLINSSAMLHPSGKGETSLREVTAEDLSLTIATNTIGPLMMAKYFAPLLLRGTGAFGAEASDKSRQHRAILVNMSAKVGSIEDNALGGWYSYRLSKAALNMVTKNLSIELGRGKNKVICVSLHPGSVDTNLSRPYHKNIQREKLFTTEQSVFCLMNIIETLNLDKTGKFFSWNGSELPW</sequence>
<reference evidence="1" key="1">
    <citation type="submission" date="2022-03" db="EMBL/GenBank/DDBJ databases">
        <authorList>
            <person name="Alioto T."/>
            <person name="Alioto T."/>
            <person name="Gomez Garrido J."/>
        </authorList>
    </citation>
    <scope>NUCLEOTIDE SEQUENCE</scope>
</reference>
<dbReference type="PANTHER" id="PTHR43544">
    <property type="entry name" value="SHORT-CHAIN DEHYDROGENASE/REDUCTASE"/>
    <property type="match status" value="1"/>
</dbReference>
<protein>
    <recommendedName>
        <fullName evidence="3">C-factor</fullName>
    </recommendedName>
</protein>
<gene>
    <name evidence="1" type="ORF">PECUL_23A009203</name>
</gene>
<accession>A0AAD1WU57</accession>
<dbReference type="GO" id="GO:0005737">
    <property type="term" value="C:cytoplasm"/>
    <property type="evidence" value="ECO:0007669"/>
    <property type="project" value="TreeGrafter"/>
</dbReference>
<dbReference type="CDD" id="cd05325">
    <property type="entry name" value="carb_red_sniffer_like_SDR_c"/>
    <property type="match status" value="1"/>
</dbReference>
<dbReference type="GO" id="GO:0016491">
    <property type="term" value="F:oxidoreductase activity"/>
    <property type="evidence" value="ECO:0007669"/>
    <property type="project" value="TreeGrafter"/>
</dbReference>
<proteinExistence type="predicted"/>
<dbReference type="PANTHER" id="PTHR43544:SF12">
    <property type="entry name" value="NAD(P)-BINDING ROSSMANN-FOLD SUPERFAMILY PROTEIN"/>
    <property type="match status" value="1"/>
</dbReference>
<evidence type="ECO:0008006" key="3">
    <source>
        <dbReference type="Google" id="ProtNLM"/>
    </source>
</evidence>
<name>A0AAD1WU57_PELCU</name>
<dbReference type="Gene3D" id="3.40.50.720">
    <property type="entry name" value="NAD(P)-binding Rossmann-like Domain"/>
    <property type="match status" value="1"/>
</dbReference>
<dbReference type="PRINTS" id="PR00081">
    <property type="entry name" value="GDHRDH"/>
</dbReference>
<evidence type="ECO:0000313" key="2">
    <source>
        <dbReference type="Proteomes" id="UP001295444"/>
    </source>
</evidence>
<dbReference type="InterPro" id="IPR036291">
    <property type="entry name" value="NAD(P)-bd_dom_sf"/>
</dbReference>
<evidence type="ECO:0000313" key="1">
    <source>
        <dbReference type="EMBL" id="CAH2322125.1"/>
    </source>
</evidence>
<dbReference type="InterPro" id="IPR002347">
    <property type="entry name" value="SDR_fam"/>
</dbReference>
<dbReference type="EMBL" id="OW240922">
    <property type="protein sequence ID" value="CAH2322125.1"/>
    <property type="molecule type" value="Genomic_DNA"/>
</dbReference>
<dbReference type="SUPFAM" id="SSF51735">
    <property type="entry name" value="NAD(P)-binding Rossmann-fold domains"/>
    <property type="match status" value="1"/>
</dbReference>
<organism evidence="1 2">
    <name type="scientific">Pelobates cultripes</name>
    <name type="common">Western spadefoot toad</name>
    <dbReference type="NCBI Taxonomy" id="61616"/>
    <lineage>
        <taxon>Eukaryota</taxon>
        <taxon>Metazoa</taxon>
        <taxon>Chordata</taxon>
        <taxon>Craniata</taxon>
        <taxon>Vertebrata</taxon>
        <taxon>Euteleostomi</taxon>
        <taxon>Amphibia</taxon>
        <taxon>Batrachia</taxon>
        <taxon>Anura</taxon>
        <taxon>Pelobatoidea</taxon>
        <taxon>Pelobatidae</taxon>
        <taxon>Pelobates</taxon>
    </lineage>
</organism>
<keyword evidence="2" id="KW-1185">Reference proteome</keyword>